<reference evidence="1" key="1">
    <citation type="submission" date="2021-08" db="EMBL/GenBank/DDBJ databases">
        <title>Novel anaerobic bacterium isolated from sea squirt in East Sea, Republic of Korea.</title>
        <authorList>
            <person name="Nguyen T.H."/>
            <person name="Li Z."/>
            <person name="Lee Y.-J."/>
            <person name="Ko J."/>
            <person name="Kim S.-G."/>
        </authorList>
    </citation>
    <scope>NUCLEOTIDE SEQUENCE</scope>
    <source>
        <strain evidence="1">KCTC 25031</strain>
    </source>
</reference>
<evidence type="ECO:0000313" key="1">
    <source>
        <dbReference type="EMBL" id="QZE14637.1"/>
    </source>
</evidence>
<dbReference type="EMBL" id="CP081303">
    <property type="protein sequence ID" value="QZE14637.1"/>
    <property type="molecule type" value="Genomic_DNA"/>
</dbReference>
<dbReference type="Proteomes" id="UP000826212">
    <property type="component" value="Chromosome"/>
</dbReference>
<sequence>MRKALLLLLFIFAYNTLFSATYRMNIDYLGTETKKDLSYWSAENGGKIRLDKSRYKLGFRSLKWEYNSHEGKLVYNNPALITQALNRYKGGFMTWIYNDKTVNDSIKIEFSKDNKEKLHFYYHLNFTGWRACWIRFKEDMKGDKSCKSIDKMVIHAPKSRNKGTLWFDRMAFPKRRIHDRCTPDMQLPWINPLMNENHWAALYYWESHYTCDLVQPIELDKQQDASLNTIYKRTKAICKGPEPSLKEIKWADEQMKQWNIRRLKNSITGVPFVSFDESSPSEIILNNAGKVLYIYANDYYYNKEISSAKQFRLLLDHLMEQGLAYGSGIGTNHHYGYQFTLYPKSIFLMNDYLIETGSKEEVEKMLCYWTGLQEMRILPKIGTLQGVVDSWNTTIMPKIIAASTISDKKERYVAYQMIQRWVDQSLKLVPGTMGGIKEDGTVFHHGANYPAYTIGGMDGIKEYVRMMKDTEFQINKNSRKNIGLVLKNLFHSTNKSYWSLGISGRHPLGGKINKGTIQLYGEISVLGNPMDNKEQIWNEIAGMYIDLGGNDSNINKQLDQAKIDSYSYPENCFYSYNYNALATVNHKNWQATIKGYNQDVWCSEIYVKDNRYGRYQSYGSLMIMSNGLQGSGYVQKGWDWNRVPGTTTIHLPLDKLESFRKGVLMEKSNESFSGSANLDHQVGLFATIIQEKDHPNFTPSFRAMKSVFYFDEILVCLGNNIQNDNKDYPTETTIFQTHTDKKDGVNEYGNLNSRTVTETQWMMDPLSNGYIFPQNTELQFENKIQKSKHNKTKKETSNRFSSLVINHGYAPKGQKYEYIIVPQTKKADIKELSSKIEKGQKPYEVMRNDSNCTSISIPQKNVRMYAFFHGTSSKDDLLSSVSESCFVIIREDPLSKEVVITDPSLHIHDKKMITSKKSQKKIIKIALKGYWNINTENKDLIHHIQHNNSNTYFEVTCWKGRLNKIKITNK</sequence>
<organism evidence="1 2">
    <name type="scientific">Halosquirtibacter laminarini</name>
    <dbReference type="NCBI Taxonomy" id="3374600"/>
    <lineage>
        <taxon>Bacteria</taxon>
        <taxon>Pseudomonadati</taxon>
        <taxon>Bacteroidota</taxon>
        <taxon>Bacteroidia</taxon>
        <taxon>Marinilabiliales</taxon>
        <taxon>Prolixibacteraceae</taxon>
        <taxon>Halosquirtibacter</taxon>
    </lineage>
</organism>
<keyword evidence="2" id="KW-1185">Reference proteome</keyword>
<name>A0AC61NPT0_9BACT</name>
<proteinExistence type="predicted"/>
<evidence type="ECO:0000313" key="2">
    <source>
        <dbReference type="Proteomes" id="UP000826212"/>
    </source>
</evidence>
<protein>
    <submittedName>
        <fullName evidence="1">Uncharacterized protein</fullName>
    </submittedName>
</protein>
<gene>
    <name evidence="1" type="ORF">K4L44_01840</name>
</gene>
<accession>A0AC61NPT0</accession>